<dbReference type="PANTHER" id="PTHR35894:SF1">
    <property type="entry name" value="PHOSPHORIBULOKINASE _ URIDINE KINASE FAMILY"/>
    <property type="match status" value="1"/>
</dbReference>
<dbReference type="InterPro" id="IPR003593">
    <property type="entry name" value="AAA+_ATPase"/>
</dbReference>
<dbReference type="EMBL" id="CP013480">
    <property type="protein sequence ID" value="ALS60694.1"/>
    <property type="molecule type" value="Genomic_DNA"/>
</dbReference>
<evidence type="ECO:0000313" key="3">
    <source>
        <dbReference type="EMBL" id="ALS61965.1"/>
    </source>
</evidence>
<evidence type="ECO:0000313" key="2">
    <source>
        <dbReference type="EMBL" id="ALS60694.1"/>
    </source>
</evidence>
<dbReference type="CDD" id="cd00093">
    <property type="entry name" value="HTH_XRE"/>
    <property type="match status" value="1"/>
</dbReference>
<dbReference type="Proteomes" id="UP000060277">
    <property type="component" value="Chromosome"/>
</dbReference>
<gene>
    <name evidence="2" type="ORF">AT302_13840</name>
    <name evidence="3" type="ORF">AT302_21465</name>
</gene>
<dbReference type="InterPro" id="IPR001387">
    <property type="entry name" value="Cro/C1-type_HTH"/>
</dbReference>
<dbReference type="PANTHER" id="PTHR35894">
    <property type="entry name" value="GENERAL SECRETION PATHWAY PROTEIN A-RELATED"/>
    <property type="match status" value="1"/>
</dbReference>
<dbReference type="SMART" id="SM00382">
    <property type="entry name" value="AAA"/>
    <property type="match status" value="1"/>
</dbReference>
<organism evidence="2 4">
    <name type="scientific">Pandoraea norimbergensis</name>
    <dbReference type="NCBI Taxonomy" id="93219"/>
    <lineage>
        <taxon>Bacteria</taxon>
        <taxon>Pseudomonadati</taxon>
        <taxon>Pseudomonadota</taxon>
        <taxon>Betaproteobacteria</taxon>
        <taxon>Burkholderiales</taxon>
        <taxon>Burkholderiaceae</taxon>
        <taxon>Pandoraea</taxon>
    </lineage>
</organism>
<dbReference type="InterPro" id="IPR049945">
    <property type="entry name" value="AAA_22"/>
</dbReference>
<dbReference type="Pfam" id="PF13401">
    <property type="entry name" value="AAA_22"/>
    <property type="match status" value="1"/>
</dbReference>
<name>A0ABM5WJY6_9BURK</name>
<keyword evidence="4" id="KW-1185">Reference proteome</keyword>
<sequence length="428" mass="47622">MLKLKNLLAQASCKQADLAKSLNVSQATVAQIVNHGEWPKSLDELDLKERILDFLEGKGVAPNLLESAFEEVDQTDVRERVHAFLADIGVDPSELPKVLEAQVSEPRANAARSVTKSKSAIESNPEESMLLRKQTLYPAARKHFSLFRDPFQDDIQAADDMYVSPDIRYVREAMFQTAKHGGLLAVVAESGAGKTTLMRDLEDRIVRENQPILLIKPYVLAMEDNDQKGKTLKSTHIAEALMAAVAPLEKPKSSPEARFAQLHKALRESHTAGYRHCLVIDEAHALPVPTIKHLKRFFELEMGFKKLLSIILIGQPELKAKLSERNQDVREVVQRCEMIELAPLDGTRLEEYLKFKFDRLGKQIGEVIDPSGVDALRAKLTMTSTRRDRPETVSLLYPLAIGNLLTACMNFAAEIGSPTVTADVVKGV</sequence>
<reference evidence="4" key="1">
    <citation type="submission" date="2015-12" db="EMBL/GenBank/DDBJ databases">
        <title>Complete genome sequence of Pandoraea norimbergensis DSM 11628.</title>
        <authorList>
            <person name="Ee R."/>
            <person name="Lim Y.-L."/>
            <person name="Yong D."/>
            <person name="Yin W.-F."/>
            <person name="Chan K.-G."/>
        </authorList>
    </citation>
    <scope>NUCLEOTIDE SEQUENCE [LARGE SCALE GENOMIC DNA]</scope>
    <source>
        <strain evidence="3 4">DSM 11628</strain>
    </source>
</reference>
<dbReference type="Gene3D" id="3.40.50.300">
    <property type="entry name" value="P-loop containing nucleotide triphosphate hydrolases"/>
    <property type="match status" value="1"/>
</dbReference>
<protein>
    <recommendedName>
        <fullName evidence="1">AAA+ ATPase domain-containing protein</fullName>
    </recommendedName>
</protein>
<evidence type="ECO:0000259" key="1">
    <source>
        <dbReference type="SMART" id="SM00382"/>
    </source>
</evidence>
<evidence type="ECO:0000313" key="4">
    <source>
        <dbReference type="Proteomes" id="UP000060277"/>
    </source>
</evidence>
<accession>A0ABM5WJY6</accession>
<proteinExistence type="predicted"/>
<reference evidence="2" key="2">
    <citation type="submission" date="2016-06" db="EMBL/GenBank/DDBJ databases">
        <title>Complete genome sequence of Pandoraea norimbergensis DSM 11628.</title>
        <authorList>
            <person name="Ee R."/>
            <person name="Lim Y.-L."/>
            <person name="Yong D."/>
            <person name="Yin W.-F."/>
            <person name="Chan K.-G."/>
        </authorList>
    </citation>
    <scope>NUCLEOTIDE SEQUENCE</scope>
    <source>
        <strain evidence="2">DSM 11628</strain>
    </source>
</reference>
<dbReference type="InterPro" id="IPR052026">
    <property type="entry name" value="ExeA_AAA_ATPase_DNA-bind"/>
</dbReference>
<dbReference type="SUPFAM" id="SSF52540">
    <property type="entry name" value="P-loop containing nucleoside triphosphate hydrolases"/>
    <property type="match status" value="1"/>
</dbReference>
<dbReference type="InterPro" id="IPR027417">
    <property type="entry name" value="P-loop_NTPase"/>
</dbReference>
<dbReference type="EMBL" id="CP013480">
    <property type="protein sequence ID" value="ALS61965.1"/>
    <property type="molecule type" value="Genomic_DNA"/>
</dbReference>
<feature type="domain" description="AAA+ ATPase" evidence="1">
    <location>
        <begin position="180"/>
        <end position="337"/>
    </location>
</feature>